<gene>
    <name evidence="2" type="ORF">G1H11_21250</name>
</gene>
<proteinExistence type="predicted"/>
<keyword evidence="3" id="KW-1185">Reference proteome</keyword>
<dbReference type="AlphaFoldDB" id="A0A6N9YSA5"/>
<dbReference type="Pfam" id="PF13517">
    <property type="entry name" value="FG-GAP_3"/>
    <property type="match status" value="2"/>
</dbReference>
<dbReference type="Pfam" id="PF01839">
    <property type="entry name" value="FG-GAP"/>
    <property type="match status" value="1"/>
</dbReference>
<dbReference type="RefSeq" id="WP_163820622.1">
    <property type="nucleotide sequence ID" value="NZ_JAAGOB010000014.1"/>
</dbReference>
<accession>A0A6N9YSA5</accession>
<name>A0A6N9YSA5_9ACTN</name>
<evidence type="ECO:0000313" key="2">
    <source>
        <dbReference type="EMBL" id="NED97830.1"/>
    </source>
</evidence>
<keyword evidence="1" id="KW-0732">Signal</keyword>
<dbReference type="InterPro" id="IPR013517">
    <property type="entry name" value="FG-GAP"/>
</dbReference>
<dbReference type="Gene3D" id="2.130.10.130">
    <property type="entry name" value="Integrin alpha, N-terminal"/>
    <property type="match status" value="3"/>
</dbReference>
<dbReference type="SUPFAM" id="SSF69318">
    <property type="entry name" value="Integrin alpha N-terminal domain"/>
    <property type="match status" value="3"/>
</dbReference>
<evidence type="ECO:0000256" key="1">
    <source>
        <dbReference type="ARBA" id="ARBA00022729"/>
    </source>
</evidence>
<sequence length="931" mass="101067">MTTGGVRTVRDSGFEDFSRGTLGNSGHNLYVSRAGVLQRIHFSDVDGDGYVDLPFANSHDDDCRVPLFRYVDPLRSVDRVEIPSEGAFAGAAGDLTGDGYDDIVIANQFDGTHNELHAQVYFGGSDGYSRKRMLGLWAPSSKDVEIGNFDGGPKPGIVFVSREKIRLFTQDEHGFRSDGYIDIDLPADIESITVADLDGDGMDDLVVRSSDRSVRVYWGGPGGISAERHLRLDEKLTGTGQIGTGMDTAAMGSVQAAAVTSGNAASSLGASGRFVYKVPARPRIKVVSFNGRAHLFICPGEGALFIPFGADRLPGAPIEFDEPGAVFSAAVGDIRGTGDDDVVLVTRQPDGDGQELSWVYWGSDGYSRARRTQLATRSANDVVIASLSGGPQHDVVVCQDKTVEYYSTESLVFRATNEGVEPDPIRLPTACALDILLVRPPGGGPVQPVFVNHLSNSARGHVASYVYLGGPDGFHADRRLEVTGWAATEMKFVDFTDNGRPDIYLANDNENDLGNVRGSHIYWHRDDGLDLVRPTELPTDHNMSGVVADFNRDGYLDLVTSGFGYAELVMFSGSDTGFGDAQRIPLVIEGKTYDQPRYMSTADLDGDGWLDLVIPDLGAHGGVIILWGGPDGFSNERATVLPSGKAVSTRVADLDADGWPDLVVGGFKGDDPTDDYRTYVYIYWGGPDGYSNHRRTELPAYFPVDVTVADFDNDGVLDIFATNYHGKRTRDMDSYLYWGAPGGNYSPDRMSRLFHHSGCGALAADFDEDGWTDLAVANHKTRGNHPGFSYVWWNGPSGFSPDRRTELPTAGPHGLTHTDLGNVMDRGAEEHFESRVHALPAPVQINSVSWDATVPAKTWIRAQVRCADTLGELGRAAWMGSDGPGSWLLENERVPSTLRGRYIQYRLAIGAFNSVNTPRITAVQIDYEEVV</sequence>
<reference evidence="2 3" key="1">
    <citation type="submission" date="2020-02" db="EMBL/GenBank/DDBJ databases">
        <authorList>
            <person name="Li X.-J."/>
            <person name="Feng X.-M."/>
        </authorList>
    </citation>
    <scope>NUCLEOTIDE SEQUENCE [LARGE SCALE GENOMIC DNA]</scope>
    <source>
        <strain evidence="2 3">CGMCC 4.7225</strain>
    </source>
</reference>
<evidence type="ECO:0000313" key="3">
    <source>
        <dbReference type="Proteomes" id="UP000469185"/>
    </source>
</evidence>
<dbReference type="Proteomes" id="UP000469185">
    <property type="component" value="Unassembled WGS sequence"/>
</dbReference>
<dbReference type="PANTHER" id="PTHR44103:SF1">
    <property type="entry name" value="PROPROTEIN CONVERTASE P"/>
    <property type="match status" value="1"/>
</dbReference>
<dbReference type="PANTHER" id="PTHR44103">
    <property type="entry name" value="PROPROTEIN CONVERTASE P"/>
    <property type="match status" value="1"/>
</dbReference>
<organism evidence="2 3">
    <name type="scientific">Phytoactinopolyspora alkaliphila</name>
    <dbReference type="NCBI Taxonomy" id="1783498"/>
    <lineage>
        <taxon>Bacteria</taxon>
        <taxon>Bacillati</taxon>
        <taxon>Actinomycetota</taxon>
        <taxon>Actinomycetes</taxon>
        <taxon>Jiangellales</taxon>
        <taxon>Jiangellaceae</taxon>
        <taxon>Phytoactinopolyspora</taxon>
    </lineage>
</organism>
<dbReference type="InterPro" id="IPR028994">
    <property type="entry name" value="Integrin_alpha_N"/>
</dbReference>
<dbReference type="EMBL" id="JAAGOB010000014">
    <property type="protein sequence ID" value="NED97830.1"/>
    <property type="molecule type" value="Genomic_DNA"/>
</dbReference>
<comment type="caution">
    <text evidence="2">The sequence shown here is derived from an EMBL/GenBank/DDBJ whole genome shotgun (WGS) entry which is preliminary data.</text>
</comment>
<protein>
    <submittedName>
        <fullName evidence="2">VCBS repeat-containing protein</fullName>
    </submittedName>
</protein>